<protein>
    <recommendedName>
        <fullName evidence="1">Apple domain-containing protein</fullName>
    </recommendedName>
</protein>
<keyword evidence="3" id="KW-1185">Reference proteome</keyword>
<dbReference type="EMBL" id="CAXKWB010051670">
    <property type="protein sequence ID" value="CAL4171607.1"/>
    <property type="molecule type" value="Genomic_DNA"/>
</dbReference>
<dbReference type="Pfam" id="PF00024">
    <property type="entry name" value="PAN_1"/>
    <property type="match status" value="1"/>
</dbReference>
<dbReference type="InterPro" id="IPR003609">
    <property type="entry name" value="Pan_app"/>
</dbReference>
<dbReference type="Gene3D" id="3.50.4.10">
    <property type="entry name" value="Hepatocyte Growth Factor"/>
    <property type="match status" value="1"/>
</dbReference>
<dbReference type="SMART" id="SM00473">
    <property type="entry name" value="PAN_AP"/>
    <property type="match status" value="1"/>
</dbReference>
<comment type="caution">
    <text evidence="2">The sequence shown here is derived from an EMBL/GenBank/DDBJ whole genome shotgun (WGS) entry which is preliminary data.</text>
</comment>
<dbReference type="PANTHER" id="PTHR47327:SF1">
    <property type="entry name" value="RE15579P"/>
    <property type="match status" value="1"/>
</dbReference>
<dbReference type="Proteomes" id="UP001497623">
    <property type="component" value="Unassembled WGS sequence"/>
</dbReference>
<reference evidence="2 3" key="1">
    <citation type="submission" date="2024-05" db="EMBL/GenBank/DDBJ databases">
        <authorList>
            <person name="Wallberg A."/>
        </authorList>
    </citation>
    <scope>NUCLEOTIDE SEQUENCE [LARGE SCALE GENOMIC DNA]</scope>
</reference>
<evidence type="ECO:0000313" key="3">
    <source>
        <dbReference type="Proteomes" id="UP001497623"/>
    </source>
</evidence>
<dbReference type="GO" id="GO:0009653">
    <property type="term" value="P:anatomical structure morphogenesis"/>
    <property type="evidence" value="ECO:0007669"/>
    <property type="project" value="TreeGrafter"/>
</dbReference>
<feature type="domain" description="Apple" evidence="1">
    <location>
        <begin position="54"/>
        <end position="137"/>
    </location>
</feature>
<accession>A0AAV2S7P0</accession>
<dbReference type="InterPro" id="IPR052774">
    <property type="entry name" value="Celegans_DevNeuronal_Protein"/>
</dbReference>
<proteinExistence type="predicted"/>
<organism evidence="2 3">
    <name type="scientific">Meganyctiphanes norvegica</name>
    <name type="common">Northern krill</name>
    <name type="synonym">Thysanopoda norvegica</name>
    <dbReference type="NCBI Taxonomy" id="48144"/>
    <lineage>
        <taxon>Eukaryota</taxon>
        <taxon>Metazoa</taxon>
        <taxon>Ecdysozoa</taxon>
        <taxon>Arthropoda</taxon>
        <taxon>Crustacea</taxon>
        <taxon>Multicrustacea</taxon>
        <taxon>Malacostraca</taxon>
        <taxon>Eumalacostraca</taxon>
        <taxon>Eucarida</taxon>
        <taxon>Euphausiacea</taxon>
        <taxon>Euphausiidae</taxon>
        <taxon>Meganyctiphanes</taxon>
    </lineage>
</organism>
<feature type="non-terminal residue" evidence="2">
    <location>
        <position position="1"/>
    </location>
</feature>
<sequence>RCRGDAKCRAFQVNYLEDSCTSLQADSRARGASLNHTEQPINYFEKICLNVPPCSKEWMLERVEGFEVDGYDDIVRENIQTRQKCAELCVSEKNLPCRSAEYHERDFVCRLSRQDRRTKPLNFRATNKVVSYIENQCAPGAEASIRCPYEELQGRDVNHSDLQLSVRSKE</sequence>
<evidence type="ECO:0000313" key="2">
    <source>
        <dbReference type="EMBL" id="CAL4171607.1"/>
    </source>
</evidence>
<dbReference type="PANTHER" id="PTHR47327">
    <property type="entry name" value="FI18240P1-RELATED"/>
    <property type="match status" value="1"/>
</dbReference>
<name>A0AAV2S7P0_MEGNR</name>
<dbReference type="PROSITE" id="PS50948">
    <property type="entry name" value="PAN"/>
    <property type="match status" value="1"/>
</dbReference>
<feature type="non-terminal residue" evidence="2">
    <location>
        <position position="170"/>
    </location>
</feature>
<gene>
    <name evidence="2" type="ORF">MNOR_LOCUS34164</name>
</gene>
<dbReference type="SUPFAM" id="SSF57414">
    <property type="entry name" value="Hairpin loop containing domain-like"/>
    <property type="match status" value="1"/>
</dbReference>
<dbReference type="AlphaFoldDB" id="A0AAV2S7P0"/>
<evidence type="ECO:0000259" key="1">
    <source>
        <dbReference type="PROSITE" id="PS50948"/>
    </source>
</evidence>